<gene>
    <name evidence="2" type="ORF">FH715_08815</name>
</gene>
<evidence type="ECO:0000313" key="2">
    <source>
        <dbReference type="EMBL" id="TNM31644.1"/>
    </source>
</evidence>
<dbReference type="Pfam" id="PF13360">
    <property type="entry name" value="PQQ_2"/>
    <property type="match status" value="2"/>
</dbReference>
<feature type="domain" description="Pyrrolo-quinoline quinone repeat" evidence="1">
    <location>
        <begin position="228"/>
        <end position="395"/>
    </location>
</feature>
<evidence type="ECO:0000313" key="3">
    <source>
        <dbReference type="Proteomes" id="UP000311713"/>
    </source>
</evidence>
<dbReference type="InterPro" id="IPR002372">
    <property type="entry name" value="PQQ_rpt_dom"/>
</dbReference>
<keyword evidence="3" id="KW-1185">Reference proteome</keyword>
<dbReference type="SUPFAM" id="SSF50998">
    <property type="entry name" value="Quinoprotein alcohol dehydrogenase-like"/>
    <property type="match status" value="1"/>
</dbReference>
<dbReference type="RefSeq" id="WP_139642561.1">
    <property type="nucleotide sequence ID" value="NZ_BAAAZS010000052.1"/>
</dbReference>
<organism evidence="2 3">
    <name type="scientific">Streptomyces sedi</name>
    <dbReference type="NCBI Taxonomy" id="555059"/>
    <lineage>
        <taxon>Bacteria</taxon>
        <taxon>Bacillati</taxon>
        <taxon>Actinomycetota</taxon>
        <taxon>Actinomycetes</taxon>
        <taxon>Kitasatosporales</taxon>
        <taxon>Streptomycetaceae</taxon>
        <taxon>Streptomyces</taxon>
    </lineage>
</organism>
<dbReference type="InterPro" id="IPR015943">
    <property type="entry name" value="WD40/YVTN_repeat-like_dom_sf"/>
</dbReference>
<protein>
    <recommendedName>
        <fullName evidence="1">Pyrrolo-quinoline quinone repeat domain-containing protein</fullName>
    </recommendedName>
</protein>
<proteinExistence type="predicted"/>
<sequence length="421" mass="43031">MTQHAVATARRRGAAVTALALAGSLALTGCGSDDDGGSGGGDAPENALTQRWEADPSTAGNSEAGATGPTLWVTEETVAAVGVTDVVAYAASDGSPGWELTPPEGAGEICAVSPALDDGVGALLFTPADDPESCSIVVAVDVEGDGTPLWTETVETESGSVYGASVTVADGIVTADVGEVVRFGTDGEALPMPEIPGGPECRDGLVDWLSNDAALLAFADCGSFGESQQLSAFAPATGEELWTLPEAPDEYDMAKRVPGETVSLMTDDHVLVTFGDGGEVVSEIASDALFPSYDIDIAGNRAVYRGSLLIAADDAISAEESETVGIELTTGEELWRVPTPPLVSFAAGAEEIVTWHGESESRTDYSVGVSLLNAENGERSEVGALASADMPSDMAVQGDSLYALAVTDEGAMRVESYELPG</sequence>
<comment type="caution">
    <text evidence="2">The sequence shown here is derived from an EMBL/GenBank/DDBJ whole genome shotgun (WGS) entry which is preliminary data.</text>
</comment>
<dbReference type="AlphaFoldDB" id="A0A5C4V6W1"/>
<dbReference type="InterPro" id="IPR011047">
    <property type="entry name" value="Quinoprotein_ADH-like_sf"/>
</dbReference>
<dbReference type="Gene3D" id="2.130.10.10">
    <property type="entry name" value="YVTN repeat-like/Quinoprotein amine dehydrogenase"/>
    <property type="match status" value="1"/>
</dbReference>
<dbReference type="EMBL" id="VDGT01000005">
    <property type="protein sequence ID" value="TNM31644.1"/>
    <property type="molecule type" value="Genomic_DNA"/>
</dbReference>
<dbReference type="OrthoDB" id="3952542at2"/>
<reference evidence="2 3" key="1">
    <citation type="submission" date="2019-06" db="EMBL/GenBank/DDBJ databases">
        <title>Draft genome of Streptomyces sedi sp. JCM16909.</title>
        <authorList>
            <person name="Klykleung N."/>
            <person name="Tanasupawat S."/>
            <person name="Kudo T."/>
            <person name="Yuki M."/>
            <person name="Ohkuma M."/>
        </authorList>
    </citation>
    <scope>NUCLEOTIDE SEQUENCE [LARGE SCALE GENOMIC DNA]</scope>
    <source>
        <strain evidence="2 3">JCM 16909</strain>
    </source>
</reference>
<accession>A0A5C4V6W1</accession>
<evidence type="ECO:0000259" key="1">
    <source>
        <dbReference type="Pfam" id="PF13360"/>
    </source>
</evidence>
<feature type="domain" description="Pyrrolo-quinoline quinone repeat" evidence="1">
    <location>
        <begin position="50"/>
        <end position="178"/>
    </location>
</feature>
<dbReference type="Proteomes" id="UP000311713">
    <property type="component" value="Unassembled WGS sequence"/>
</dbReference>
<name>A0A5C4V6W1_9ACTN</name>